<keyword evidence="2" id="KW-1185">Reference proteome</keyword>
<accession>A0AAV2DER0</accession>
<reference evidence="1 2" key="1">
    <citation type="submission" date="2024-04" db="EMBL/GenBank/DDBJ databases">
        <authorList>
            <person name="Fracassetti M."/>
        </authorList>
    </citation>
    <scope>NUCLEOTIDE SEQUENCE [LARGE SCALE GENOMIC DNA]</scope>
</reference>
<dbReference type="Proteomes" id="UP001497516">
    <property type="component" value="Chromosome 2"/>
</dbReference>
<organism evidence="1 2">
    <name type="scientific">Linum trigynum</name>
    <dbReference type="NCBI Taxonomy" id="586398"/>
    <lineage>
        <taxon>Eukaryota</taxon>
        <taxon>Viridiplantae</taxon>
        <taxon>Streptophyta</taxon>
        <taxon>Embryophyta</taxon>
        <taxon>Tracheophyta</taxon>
        <taxon>Spermatophyta</taxon>
        <taxon>Magnoliopsida</taxon>
        <taxon>eudicotyledons</taxon>
        <taxon>Gunneridae</taxon>
        <taxon>Pentapetalae</taxon>
        <taxon>rosids</taxon>
        <taxon>fabids</taxon>
        <taxon>Malpighiales</taxon>
        <taxon>Linaceae</taxon>
        <taxon>Linum</taxon>
    </lineage>
</organism>
<protein>
    <submittedName>
        <fullName evidence="1">Uncharacterized protein</fullName>
    </submittedName>
</protein>
<evidence type="ECO:0000313" key="1">
    <source>
        <dbReference type="EMBL" id="CAL1371912.1"/>
    </source>
</evidence>
<proteinExistence type="predicted"/>
<evidence type="ECO:0000313" key="2">
    <source>
        <dbReference type="Proteomes" id="UP001497516"/>
    </source>
</evidence>
<dbReference type="AlphaFoldDB" id="A0AAV2DER0"/>
<sequence length="118" mass="13184">MARMEAQDAINRDHEAALEHLRIDVGQLQRGQEKLQDGQDRLSEEILTILCDPPWENDVSAILAILRDPPWEKKVTEPSKELDLVAEKRGRTIDQILAAEKLKAVAVGEESHSPRAGA</sequence>
<dbReference type="EMBL" id="OZ034815">
    <property type="protein sequence ID" value="CAL1371912.1"/>
    <property type="molecule type" value="Genomic_DNA"/>
</dbReference>
<name>A0AAV2DER0_9ROSI</name>
<gene>
    <name evidence="1" type="ORF">LTRI10_LOCUS13947</name>
</gene>